<dbReference type="Pfam" id="PF03747">
    <property type="entry name" value="ADP_ribosyl_GH"/>
    <property type="match status" value="1"/>
</dbReference>
<comment type="similarity">
    <text evidence="1">Belongs to the ADP-ribosylglycohydrolase family.</text>
</comment>
<feature type="binding site" evidence="12">
    <location>
        <position position="63"/>
    </location>
    <ligand>
        <name>Mg(2+)</name>
        <dbReference type="ChEBI" id="CHEBI:18420"/>
        <label>1</label>
    </ligand>
</feature>
<evidence type="ECO:0000256" key="6">
    <source>
        <dbReference type="ARBA" id="ARBA00042471"/>
    </source>
</evidence>
<proteinExistence type="inferred from homology"/>
<dbReference type="SUPFAM" id="SSF101478">
    <property type="entry name" value="ADP-ribosylglycohydrolase"/>
    <property type="match status" value="1"/>
</dbReference>
<dbReference type="GO" id="GO:0005739">
    <property type="term" value="C:mitochondrion"/>
    <property type="evidence" value="ECO:0000318"/>
    <property type="project" value="GO_Central"/>
</dbReference>
<feature type="binding site" evidence="12">
    <location>
        <position position="313"/>
    </location>
    <ligand>
        <name>Mg(2+)</name>
        <dbReference type="ChEBI" id="CHEBI:18420"/>
        <label>1</label>
    </ligand>
</feature>
<name>A0A454XP81_PRIPA</name>
<reference evidence="13" key="2">
    <citation type="submission" date="2022-06" db="UniProtKB">
        <authorList>
            <consortium name="EnsemblMetazoa"/>
        </authorList>
    </citation>
    <scope>IDENTIFICATION</scope>
    <source>
        <strain evidence="13">PS312</strain>
    </source>
</reference>
<dbReference type="PANTHER" id="PTHR16222">
    <property type="entry name" value="ADP-RIBOSYLGLYCOHYDROLASE"/>
    <property type="match status" value="1"/>
</dbReference>
<comment type="catalytic activity">
    <reaction evidence="11">
        <text>alpha-NAD(+) + H2O = ADP-D-ribose + nicotinamide + H(+)</text>
        <dbReference type="Rhea" id="RHEA:68792"/>
        <dbReference type="ChEBI" id="CHEBI:15377"/>
        <dbReference type="ChEBI" id="CHEBI:15378"/>
        <dbReference type="ChEBI" id="CHEBI:17154"/>
        <dbReference type="ChEBI" id="CHEBI:57967"/>
        <dbReference type="ChEBI" id="CHEBI:77017"/>
    </reaction>
</comment>
<dbReference type="GO" id="GO:0004649">
    <property type="term" value="F:poly(ADP-ribose) glycohydrolase activity"/>
    <property type="evidence" value="ECO:0007669"/>
    <property type="project" value="UniProtKB-EC"/>
</dbReference>
<dbReference type="OMA" id="PGTWTDD"/>
<dbReference type="InterPro" id="IPR036705">
    <property type="entry name" value="Ribosyl_crysJ1_sf"/>
</dbReference>
<evidence type="ECO:0000256" key="10">
    <source>
        <dbReference type="ARBA" id="ARBA00043193"/>
    </source>
</evidence>
<dbReference type="Proteomes" id="UP000005239">
    <property type="component" value="Unassembled WGS sequence"/>
</dbReference>
<evidence type="ECO:0000256" key="3">
    <source>
        <dbReference type="ARBA" id="ARBA00022801"/>
    </source>
</evidence>
<feature type="binding site" evidence="12">
    <location>
        <position position="65"/>
    </location>
    <ligand>
        <name>Mg(2+)</name>
        <dbReference type="ChEBI" id="CHEBI:18420"/>
        <label>1</label>
    </ligand>
</feature>
<keyword evidence="3" id="KW-0378">Hydrolase</keyword>
<dbReference type="GO" id="GO:0005634">
    <property type="term" value="C:nucleus"/>
    <property type="evidence" value="ECO:0000318"/>
    <property type="project" value="GO_Central"/>
</dbReference>
<evidence type="ECO:0000256" key="2">
    <source>
        <dbReference type="ARBA" id="ARBA00012255"/>
    </source>
</evidence>
<keyword evidence="14" id="KW-1185">Reference proteome</keyword>
<evidence type="ECO:0000256" key="4">
    <source>
        <dbReference type="ARBA" id="ARBA00041057"/>
    </source>
</evidence>
<sequence>MSSPLNRALGILYGQFIGDALGSRYEFKSAKMVKSKLEADRNLSGLVPLLGGGPFGYGPGVVTDDGEMAMSLLSSSLSTASNNNLHHDLFDSSTVACSYARWAQTNPPDIGNTCRSALSLPLSKNVLRDWPQKLSREERDEIRKFVEENVKRKNNSSLSNGSLMRQSVLVPIYGSHYFRGTRERTDEISGGSDFSLLSAAESDTILTHSNPLAIEASKAYALILFNLLKGKTPEDAVKSTLSVISSKFLQSLLESARIRPIPVETPDGQKSNGDDTHIGFFGVSLQVAVHYLLHASSFSSGLIDVVSIGGDTDTNAAIAGALLGARFGLDGIPSEWSRSVEKAPLRMKGENGIESFEQLIDGVKKIYDE</sequence>
<dbReference type="InterPro" id="IPR050792">
    <property type="entry name" value="ADP-ribosylglycohydrolase"/>
</dbReference>
<protein>
    <recommendedName>
        <fullName evidence="4">ADP-ribosylhydrolase ARH3</fullName>
        <ecNumber evidence="2">3.2.1.143</ecNumber>
    </recommendedName>
    <alternativeName>
        <fullName evidence="5">ADP-ribose glycohydrolase ARH3</fullName>
    </alternativeName>
    <alternativeName>
        <fullName evidence="6">ADP-ribosylhydrolase 3</fullName>
    </alternativeName>
    <alternativeName>
        <fullName evidence="9">O-acetyl-ADP-ribose deacetylase ARH3</fullName>
    </alternativeName>
    <alternativeName>
        <fullName evidence="10">Poly(ADP-ribose) glycohydrolase ARH3</fullName>
    </alternativeName>
    <alternativeName>
        <fullName evidence="8">[Protein ADP-ribosylarginine] hydrolase-like protein 2</fullName>
    </alternativeName>
    <alternativeName>
        <fullName evidence="7">[Protein ADP-ribosylserine] hydrolase</fullName>
    </alternativeName>
</protein>
<accession>A0A8R1YI79</accession>
<evidence type="ECO:0000256" key="12">
    <source>
        <dbReference type="PIRSR" id="PIRSR605502-1"/>
    </source>
</evidence>
<evidence type="ECO:0000256" key="11">
    <source>
        <dbReference type="ARBA" id="ARBA00049015"/>
    </source>
</evidence>
<dbReference type="OrthoDB" id="410104at2759"/>
<dbReference type="EC" id="3.2.1.143" evidence="2"/>
<evidence type="ECO:0000256" key="1">
    <source>
        <dbReference type="ARBA" id="ARBA00010702"/>
    </source>
</evidence>
<gene>
    <name evidence="13" type="primary">WBGene00111238</name>
</gene>
<evidence type="ECO:0000313" key="14">
    <source>
        <dbReference type="Proteomes" id="UP000005239"/>
    </source>
</evidence>
<feature type="binding site" evidence="12">
    <location>
        <position position="64"/>
    </location>
    <ligand>
        <name>Mg(2+)</name>
        <dbReference type="ChEBI" id="CHEBI:18420"/>
        <label>1</label>
    </ligand>
</feature>
<feature type="binding site" evidence="12">
    <location>
        <position position="311"/>
    </location>
    <ligand>
        <name>Mg(2+)</name>
        <dbReference type="ChEBI" id="CHEBI:18420"/>
        <label>1</label>
    </ligand>
</feature>
<dbReference type="InterPro" id="IPR005502">
    <property type="entry name" value="Ribosyl_crysJ1"/>
</dbReference>
<dbReference type="GO" id="GO:0046872">
    <property type="term" value="F:metal ion binding"/>
    <property type="evidence" value="ECO:0007669"/>
    <property type="project" value="UniProtKB-KW"/>
</dbReference>
<dbReference type="PANTHER" id="PTHR16222:SF24">
    <property type="entry name" value="ADP-RIBOSYLHYDROLASE ARH3"/>
    <property type="match status" value="1"/>
</dbReference>
<evidence type="ECO:0000256" key="8">
    <source>
        <dbReference type="ARBA" id="ARBA00042850"/>
    </source>
</evidence>
<evidence type="ECO:0000256" key="5">
    <source>
        <dbReference type="ARBA" id="ARBA00042398"/>
    </source>
</evidence>
<evidence type="ECO:0000256" key="9">
    <source>
        <dbReference type="ARBA" id="ARBA00043187"/>
    </source>
</evidence>
<accession>A0A454XP81</accession>
<feature type="binding site" evidence="12">
    <location>
        <position position="314"/>
    </location>
    <ligand>
        <name>Mg(2+)</name>
        <dbReference type="ChEBI" id="CHEBI:18420"/>
        <label>1</label>
    </ligand>
</feature>
<evidence type="ECO:0000256" key="7">
    <source>
        <dbReference type="ARBA" id="ARBA00042722"/>
    </source>
</evidence>
<reference evidence="14" key="1">
    <citation type="journal article" date="2008" name="Nat. Genet.">
        <title>The Pristionchus pacificus genome provides a unique perspective on nematode lifestyle and parasitism.</title>
        <authorList>
            <person name="Dieterich C."/>
            <person name="Clifton S.W."/>
            <person name="Schuster L.N."/>
            <person name="Chinwalla A."/>
            <person name="Delehaunty K."/>
            <person name="Dinkelacker I."/>
            <person name="Fulton L."/>
            <person name="Fulton R."/>
            <person name="Godfrey J."/>
            <person name="Minx P."/>
            <person name="Mitreva M."/>
            <person name="Roeseler W."/>
            <person name="Tian H."/>
            <person name="Witte H."/>
            <person name="Yang S.P."/>
            <person name="Wilson R.K."/>
            <person name="Sommer R.J."/>
        </authorList>
    </citation>
    <scope>NUCLEOTIDE SEQUENCE [LARGE SCALE GENOMIC DNA]</scope>
    <source>
        <strain evidence="14">PS312</strain>
    </source>
</reference>
<keyword evidence="12" id="KW-0460">Magnesium</keyword>
<keyword evidence="12" id="KW-0479">Metal-binding</keyword>
<dbReference type="Gene3D" id="1.10.4080.10">
    <property type="entry name" value="ADP-ribosylation/Crystallin J1"/>
    <property type="match status" value="1"/>
</dbReference>
<organism evidence="13 14">
    <name type="scientific">Pristionchus pacificus</name>
    <name type="common">Parasitic nematode worm</name>
    <dbReference type="NCBI Taxonomy" id="54126"/>
    <lineage>
        <taxon>Eukaryota</taxon>
        <taxon>Metazoa</taxon>
        <taxon>Ecdysozoa</taxon>
        <taxon>Nematoda</taxon>
        <taxon>Chromadorea</taxon>
        <taxon>Rhabditida</taxon>
        <taxon>Rhabditina</taxon>
        <taxon>Diplogasteromorpha</taxon>
        <taxon>Diplogasteroidea</taxon>
        <taxon>Neodiplogasteridae</taxon>
        <taxon>Pristionchus</taxon>
    </lineage>
</organism>
<comment type="cofactor">
    <cofactor evidence="12">
        <name>Mg(2+)</name>
        <dbReference type="ChEBI" id="CHEBI:18420"/>
    </cofactor>
    <text evidence="12">Binds 2 magnesium ions per subunit.</text>
</comment>
<dbReference type="EnsemblMetazoa" id="PPA21684.1">
    <property type="protein sequence ID" value="PPA21684.1"/>
    <property type="gene ID" value="WBGene00111238"/>
</dbReference>
<evidence type="ECO:0000313" key="13">
    <source>
        <dbReference type="EnsemblMetazoa" id="PPA21684.1"/>
    </source>
</evidence>
<dbReference type="AlphaFoldDB" id="A0A454XP81"/>